<evidence type="ECO:0000259" key="1">
    <source>
        <dbReference type="SMART" id="SM00507"/>
    </source>
</evidence>
<dbReference type="CDD" id="cd00085">
    <property type="entry name" value="HNHc"/>
    <property type="match status" value="1"/>
</dbReference>
<sequence>MTTVLRPIELSVKRGQFRADDAMSPVADAAFKQARSERLRMDNHTCQFCGFAAGKYQEVHHVNDDHADNRAEENLVTACPLCHLCHHVGFAGAQDKAVLVYFGKAPGITQADLNQIVRALWIGRSSQDRDVSLLSINLMSRLLKGTVGARRLTGTSDPTVLGDFLLHMDQASYARRGEYLDGLFLLPLDTGFQKQIEYWRTETFKGLPVSKWVDVARQYAERWAKASTGKDGIAGVRALLGA</sequence>
<dbReference type="EMBL" id="JALJXV010000003">
    <property type="protein sequence ID" value="MCP1674277.1"/>
    <property type="molecule type" value="Genomic_DNA"/>
</dbReference>
<gene>
    <name evidence="2" type="ORF">J2T57_001379</name>
</gene>
<comment type="caution">
    <text evidence="2">The sequence shown here is derived from an EMBL/GenBank/DDBJ whole genome shotgun (WGS) entry which is preliminary data.</text>
</comment>
<feature type="domain" description="HNH nuclease" evidence="1">
    <location>
        <begin position="33"/>
        <end position="84"/>
    </location>
</feature>
<dbReference type="AlphaFoldDB" id="A0AAE3G5L2"/>
<organism evidence="2 3">
    <name type="scientific">Natronocella acetinitrilica</name>
    <dbReference type="NCBI Taxonomy" id="414046"/>
    <lineage>
        <taxon>Bacteria</taxon>
        <taxon>Pseudomonadati</taxon>
        <taxon>Pseudomonadota</taxon>
        <taxon>Gammaproteobacteria</taxon>
        <taxon>Chromatiales</taxon>
        <taxon>Ectothiorhodospiraceae</taxon>
        <taxon>Natronocella</taxon>
    </lineage>
</organism>
<name>A0AAE3G5L2_9GAMM</name>
<dbReference type="Gene3D" id="1.10.30.50">
    <property type="match status" value="1"/>
</dbReference>
<protein>
    <submittedName>
        <fullName evidence="2">Intracellular multiplication protein IcmJ</fullName>
    </submittedName>
</protein>
<accession>A0AAE3G5L2</accession>
<reference evidence="2" key="1">
    <citation type="submission" date="2022-03" db="EMBL/GenBank/DDBJ databases">
        <title>Genomic Encyclopedia of Type Strains, Phase III (KMG-III): the genomes of soil and plant-associated and newly described type strains.</title>
        <authorList>
            <person name="Whitman W."/>
        </authorList>
    </citation>
    <scope>NUCLEOTIDE SEQUENCE</scope>
    <source>
        <strain evidence="2">ANL 6-2</strain>
    </source>
</reference>
<evidence type="ECO:0000313" key="3">
    <source>
        <dbReference type="Proteomes" id="UP001205843"/>
    </source>
</evidence>
<proteinExistence type="predicted"/>
<dbReference type="Proteomes" id="UP001205843">
    <property type="component" value="Unassembled WGS sequence"/>
</dbReference>
<dbReference type="RefSeq" id="WP_253476162.1">
    <property type="nucleotide sequence ID" value="NZ_JALJXV010000003.1"/>
</dbReference>
<keyword evidence="3" id="KW-1185">Reference proteome</keyword>
<evidence type="ECO:0000313" key="2">
    <source>
        <dbReference type="EMBL" id="MCP1674277.1"/>
    </source>
</evidence>
<dbReference type="InterPro" id="IPR003615">
    <property type="entry name" value="HNH_nuc"/>
</dbReference>
<dbReference type="SMART" id="SM00507">
    <property type="entry name" value="HNHc"/>
    <property type="match status" value="1"/>
</dbReference>